<dbReference type="AlphaFoldDB" id="A0AA39LRW7"/>
<organism evidence="2 3">
    <name type="scientific">Steinernema hermaphroditum</name>
    <dbReference type="NCBI Taxonomy" id="289476"/>
    <lineage>
        <taxon>Eukaryota</taxon>
        <taxon>Metazoa</taxon>
        <taxon>Ecdysozoa</taxon>
        <taxon>Nematoda</taxon>
        <taxon>Chromadorea</taxon>
        <taxon>Rhabditida</taxon>
        <taxon>Tylenchina</taxon>
        <taxon>Panagrolaimomorpha</taxon>
        <taxon>Strongyloidoidea</taxon>
        <taxon>Steinernematidae</taxon>
        <taxon>Steinernema</taxon>
    </lineage>
</organism>
<keyword evidence="3" id="KW-1185">Reference proteome</keyword>
<proteinExistence type="predicted"/>
<protein>
    <submittedName>
        <fullName evidence="2">Uncharacterized protein</fullName>
    </submittedName>
</protein>
<sequence length="431" mass="49453">MLVHIRLLLLPIVASSLVDRSGYPNEGGPKDALKTIAKKIDHVQRSETFQNYMERIKNVSDFVNQIIPVDEVRKVSGWVSKFAGKQMMDYETDELKRIQKELHEGFVSLERSIQNAVDTLRCDQAFSTYQILHHEPAVRAEEHIENILTVGPNAAMDFEKACRLRDYVTDLKSLMDTLSRNSYFGFACLADKKYTYTALIEIKRIIKVDAFLLALNAIDCHHFENDRYELHLNESLQGLQGVFEKLDEAQHTNALGGINETLFKLLYDRTFKSAEEIANELGAKLVDYNSTRASYMVNVIPRHSDKTLENKVSGSPGYEKRLITYEEKLKYTVAVYAADLTNPETEQSRTFLENRKQTVVNSLRNLDKAKCPDAQSLAERLKTIRSKPFAYVRIVTTQGKTDFLYKGDARVGYYDHFKHSDNCYVHYVIGY</sequence>
<dbReference type="EMBL" id="JAUCMV010000003">
    <property type="protein sequence ID" value="KAK0407881.1"/>
    <property type="molecule type" value="Genomic_DNA"/>
</dbReference>
<feature type="chain" id="PRO_5041227640" evidence="1">
    <location>
        <begin position="17"/>
        <end position="431"/>
    </location>
</feature>
<evidence type="ECO:0000313" key="2">
    <source>
        <dbReference type="EMBL" id="KAK0407881.1"/>
    </source>
</evidence>
<name>A0AA39LRW7_9BILA</name>
<evidence type="ECO:0000313" key="3">
    <source>
        <dbReference type="Proteomes" id="UP001175271"/>
    </source>
</evidence>
<keyword evidence="1" id="KW-0732">Signal</keyword>
<dbReference type="Proteomes" id="UP001175271">
    <property type="component" value="Unassembled WGS sequence"/>
</dbReference>
<gene>
    <name evidence="2" type="ORF">QR680_003651</name>
</gene>
<evidence type="ECO:0000256" key="1">
    <source>
        <dbReference type="SAM" id="SignalP"/>
    </source>
</evidence>
<reference evidence="2" key="1">
    <citation type="submission" date="2023-06" db="EMBL/GenBank/DDBJ databases">
        <title>Genomic analysis of the entomopathogenic nematode Steinernema hermaphroditum.</title>
        <authorList>
            <person name="Schwarz E.M."/>
            <person name="Heppert J.K."/>
            <person name="Baniya A."/>
            <person name="Schwartz H.T."/>
            <person name="Tan C.-H."/>
            <person name="Antoshechkin I."/>
            <person name="Sternberg P.W."/>
            <person name="Goodrich-Blair H."/>
            <person name="Dillman A.R."/>
        </authorList>
    </citation>
    <scope>NUCLEOTIDE SEQUENCE</scope>
    <source>
        <strain evidence="2">PS9179</strain>
        <tissue evidence="2">Whole animal</tissue>
    </source>
</reference>
<accession>A0AA39LRW7</accession>
<comment type="caution">
    <text evidence="2">The sequence shown here is derived from an EMBL/GenBank/DDBJ whole genome shotgun (WGS) entry which is preliminary data.</text>
</comment>
<feature type="signal peptide" evidence="1">
    <location>
        <begin position="1"/>
        <end position="16"/>
    </location>
</feature>